<dbReference type="Proteomes" id="UP001165430">
    <property type="component" value="Unassembled WGS sequence"/>
</dbReference>
<sequence length="185" mass="21041">MDAGNIIYIVAVIIYFIYTAVKKGKKNEDVNLPDQDPNIDPGQRPVSFEDLLKEIRGGQKERERDLEHSGQGTVIEDRKWSKPVISPEPEQEKYVTSSDKLRKNQPENDKYGDYSGSISSSEVPKLKTLDEQVSINSSLTGLKVSESRTSKRKSTKNNRYQKMLSNPKSVRDAVILSEILNRKHF</sequence>
<proteinExistence type="predicted"/>
<evidence type="ECO:0000256" key="1">
    <source>
        <dbReference type="SAM" id="MobiDB-lite"/>
    </source>
</evidence>
<keyword evidence="2" id="KW-1133">Transmembrane helix</keyword>
<organism evidence="3 4">
    <name type="scientific">Belliella alkalica</name>
    <dbReference type="NCBI Taxonomy" id="1730871"/>
    <lineage>
        <taxon>Bacteria</taxon>
        <taxon>Pseudomonadati</taxon>
        <taxon>Bacteroidota</taxon>
        <taxon>Cytophagia</taxon>
        <taxon>Cytophagales</taxon>
        <taxon>Cyclobacteriaceae</taxon>
        <taxon>Belliella</taxon>
    </lineage>
</organism>
<dbReference type="EMBL" id="JAKZGO010000007">
    <property type="protein sequence ID" value="MCH7413882.1"/>
    <property type="molecule type" value="Genomic_DNA"/>
</dbReference>
<keyword evidence="4" id="KW-1185">Reference proteome</keyword>
<feature type="transmembrane region" description="Helical" evidence="2">
    <location>
        <begin position="6"/>
        <end position="21"/>
    </location>
</feature>
<evidence type="ECO:0000313" key="4">
    <source>
        <dbReference type="Proteomes" id="UP001165430"/>
    </source>
</evidence>
<keyword evidence="2" id="KW-0472">Membrane</keyword>
<reference evidence="3" key="1">
    <citation type="submission" date="2022-03" db="EMBL/GenBank/DDBJ databases">
        <title>De novo assembled genomes of Belliella spp. (Cyclobacteriaceae) strains.</title>
        <authorList>
            <person name="Szabo A."/>
            <person name="Korponai K."/>
            <person name="Felfoldi T."/>
        </authorList>
    </citation>
    <scope>NUCLEOTIDE SEQUENCE</scope>
    <source>
        <strain evidence="3">DSM 111903</strain>
    </source>
</reference>
<evidence type="ECO:0000256" key="2">
    <source>
        <dbReference type="SAM" id="Phobius"/>
    </source>
</evidence>
<protein>
    <submittedName>
        <fullName evidence="3">Uncharacterized protein</fullName>
    </submittedName>
</protein>
<dbReference type="RefSeq" id="WP_241412009.1">
    <property type="nucleotide sequence ID" value="NZ_JAKZGO010000007.1"/>
</dbReference>
<comment type="caution">
    <text evidence="3">The sequence shown here is derived from an EMBL/GenBank/DDBJ whole genome shotgun (WGS) entry which is preliminary data.</text>
</comment>
<accession>A0ABS9VBS3</accession>
<feature type="region of interest" description="Disordered" evidence="1">
    <location>
        <begin position="57"/>
        <end position="119"/>
    </location>
</feature>
<evidence type="ECO:0000313" key="3">
    <source>
        <dbReference type="EMBL" id="MCH7413882.1"/>
    </source>
</evidence>
<keyword evidence="2" id="KW-0812">Transmembrane</keyword>
<feature type="compositionally biased region" description="Basic and acidic residues" evidence="1">
    <location>
        <begin position="99"/>
        <end position="112"/>
    </location>
</feature>
<name>A0ABS9VBS3_9BACT</name>
<feature type="compositionally biased region" description="Basic and acidic residues" evidence="1">
    <location>
        <begin position="57"/>
        <end position="68"/>
    </location>
</feature>
<gene>
    <name evidence="3" type="ORF">MM213_10325</name>
</gene>